<dbReference type="InterPro" id="IPR036779">
    <property type="entry name" value="LysM_dom_sf"/>
</dbReference>
<feature type="domain" description="LysM" evidence="1">
    <location>
        <begin position="328"/>
        <end position="377"/>
    </location>
</feature>
<dbReference type="RefSeq" id="WP_090187399.1">
    <property type="nucleotide sequence ID" value="NZ_FOTF01000006.1"/>
</dbReference>
<dbReference type="InterPro" id="IPR018392">
    <property type="entry name" value="LysM"/>
</dbReference>
<dbReference type="EMBL" id="FOTF01000006">
    <property type="protein sequence ID" value="SFL01639.1"/>
    <property type="molecule type" value="Genomic_DNA"/>
</dbReference>
<dbReference type="Proteomes" id="UP000199550">
    <property type="component" value="Unassembled WGS sequence"/>
</dbReference>
<evidence type="ECO:0000313" key="2">
    <source>
        <dbReference type="EMBL" id="SFL01639.1"/>
    </source>
</evidence>
<dbReference type="PANTHER" id="PTHR34700">
    <property type="entry name" value="POTASSIUM BINDING PROTEIN KBP"/>
    <property type="match status" value="1"/>
</dbReference>
<protein>
    <submittedName>
        <fullName evidence="2">LysM domain-containing protein</fullName>
    </submittedName>
</protein>
<gene>
    <name evidence="2" type="ORF">SAMN04488004_10674</name>
</gene>
<name>A0A1I4E8Y4_9RHOB</name>
<dbReference type="Pfam" id="PF01476">
    <property type="entry name" value="LysM"/>
    <property type="match status" value="1"/>
</dbReference>
<evidence type="ECO:0000313" key="3">
    <source>
        <dbReference type="Proteomes" id="UP000199550"/>
    </source>
</evidence>
<dbReference type="SUPFAM" id="SSF54106">
    <property type="entry name" value="LysM domain"/>
    <property type="match status" value="1"/>
</dbReference>
<dbReference type="CDD" id="cd00118">
    <property type="entry name" value="LysM"/>
    <property type="match status" value="1"/>
</dbReference>
<dbReference type="SMART" id="SM00257">
    <property type="entry name" value="LysM"/>
    <property type="match status" value="1"/>
</dbReference>
<dbReference type="PANTHER" id="PTHR34700:SF4">
    <property type="entry name" value="PHAGE-LIKE ELEMENT PBSX PROTEIN XKDP"/>
    <property type="match status" value="1"/>
</dbReference>
<sequence>MANNTARLIGGAGAAVALAVFVIALFPRDVPQVDDGPAAAPAQAADTVPEAAPVMQAAGPTVDTFLLGPDGVAVVAGHAAPGAEVTLLLEGEAIATATADGAGSFATTAEVTASDTPRSLTFAENGAAPSGEAVLVRPGTGAPVEPVAVAEAEAEIAEAPVAETAVPSEPAEAAVAEAAPTATETPAIASADAPAAAEATAAVAEAPAQPTVVVDNQGARVLGPGPQVMDRVALDAITYDTAGGVQLAGRAPGDGNLQVYVDNEPVVAGPVGPQGDWRVTLPDINAGTYTLRIDEVAQDGTVASRVETPFRREEPGNVAALQGDTGAATQTVQPGNTLWAIARDNLGDGIMYVDLFAANADQIRDPDLIYPGQVFVIPGR</sequence>
<organism evidence="2 3">
    <name type="scientific">Loktanella salsilacus</name>
    <dbReference type="NCBI Taxonomy" id="195913"/>
    <lineage>
        <taxon>Bacteria</taxon>
        <taxon>Pseudomonadati</taxon>
        <taxon>Pseudomonadota</taxon>
        <taxon>Alphaproteobacteria</taxon>
        <taxon>Rhodobacterales</taxon>
        <taxon>Roseobacteraceae</taxon>
        <taxon>Loktanella</taxon>
    </lineage>
</organism>
<dbReference type="Gene3D" id="3.10.350.10">
    <property type="entry name" value="LysM domain"/>
    <property type="match status" value="1"/>
</dbReference>
<accession>A0A1I4E8Y4</accession>
<reference evidence="2 3" key="1">
    <citation type="submission" date="2016-10" db="EMBL/GenBank/DDBJ databases">
        <authorList>
            <person name="de Groot N.N."/>
        </authorList>
    </citation>
    <scope>NUCLEOTIDE SEQUENCE [LARGE SCALE GENOMIC DNA]</scope>
    <source>
        <strain evidence="2 3">DSM 16199</strain>
    </source>
</reference>
<keyword evidence="3" id="KW-1185">Reference proteome</keyword>
<dbReference type="InterPro" id="IPR052196">
    <property type="entry name" value="Bact_Kbp"/>
</dbReference>
<dbReference type="PROSITE" id="PS51782">
    <property type="entry name" value="LYSM"/>
    <property type="match status" value="1"/>
</dbReference>
<proteinExistence type="predicted"/>
<dbReference type="OrthoDB" id="370541at2"/>
<evidence type="ECO:0000259" key="1">
    <source>
        <dbReference type="PROSITE" id="PS51782"/>
    </source>
</evidence>
<dbReference type="AlphaFoldDB" id="A0A1I4E8Y4"/>
<dbReference type="STRING" id="195913.SAMN04488004_10674"/>